<dbReference type="Proteomes" id="UP000054815">
    <property type="component" value="Unassembled WGS sequence"/>
</dbReference>
<reference evidence="1 2" key="1">
    <citation type="submission" date="2015-01" db="EMBL/GenBank/DDBJ databases">
        <title>Evolution of Trichinella species and genotypes.</title>
        <authorList>
            <person name="Korhonen P.K."/>
            <person name="Edoardo P."/>
            <person name="Giuseppe L.R."/>
            <person name="Gasser R.B."/>
        </authorList>
    </citation>
    <scope>NUCLEOTIDE SEQUENCE [LARGE SCALE GENOMIC DNA]</scope>
    <source>
        <strain evidence="1">ISS141</strain>
    </source>
</reference>
<evidence type="ECO:0000313" key="2">
    <source>
        <dbReference type="Proteomes" id="UP000054815"/>
    </source>
</evidence>
<gene>
    <name evidence="1" type="ORF">T4E_1778</name>
</gene>
<name>A0A0V0Y9Y1_TRIPS</name>
<protein>
    <submittedName>
        <fullName evidence="1">Uncharacterized protein</fullName>
    </submittedName>
</protein>
<dbReference type="AlphaFoldDB" id="A0A0V0Y9Y1"/>
<evidence type="ECO:0000313" key="1">
    <source>
        <dbReference type="EMBL" id="KRX96970.1"/>
    </source>
</evidence>
<proteinExistence type="predicted"/>
<sequence>MLCKVPSETAQKLWNKWPLKLALRVIIREEADIFIKISRQILNQERCGSFHCTSLIGIAIFSKGSITITSTFGEKCF</sequence>
<comment type="caution">
    <text evidence="1">The sequence shown here is derived from an EMBL/GenBank/DDBJ whole genome shotgun (WGS) entry which is preliminary data.</text>
</comment>
<dbReference type="EMBL" id="JYDU01000037">
    <property type="protein sequence ID" value="KRX96970.1"/>
    <property type="molecule type" value="Genomic_DNA"/>
</dbReference>
<organism evidence="1 2">
    <name type="scientific">Trichinella pseudospiralis</name>
    <name type="common">Parasitic roundworm</name>
    <dbReference type="NCBI Taxonomy" id="6337"/>
    <lineage>
        <taxon>Eukaryota</taxon>
        <taxon>Metazoa</taxon>
        <taxon>Ecdysozoa</taxon>
        <taxon>Nematoda</taxon>
        <taxon>Enoplea</taxon>
        <taxon>Dorylaimia</taxon>
        <taxon>Trichinellida</taxon>
        <taxon>Trichinellidae</taxon>
        <taxon>Trichinella</taxon>
    </lineage>
</organism>
<accession>A0A0V0Y9Y1</accession>